<accession>A0A1M7XUI7</accession>
<reference evidence="1 2" key="1">
    <citation type="submission" date="2016-11" db="EMBL/GenBank/DDBJ databases">
        <authorList>
            <consortium name="Urmite Genomes"/>
        </authorList>
    </citation>
    <scope>NUCLEOTIDE SEQUENCE [LARGE SCALE GENOMIC DNA]</scope>
    <source>
        <strain evidence="1 2">A11</strain>
    </source>
</reference>
<organism evidence="1 2">
    <name type="scientific">Cedratvirus A11</name>
    <dbReference type="NCBI Taxonomy" id="1903266"/>
    <lineage>
        <taxon>Viruses</taxon>
        <taxon>Pithoviruses</taxon>
        <taxon>Orthocedratvirinae</taxon>
        <taxon>Alphacedratvirus</taxon>
        <taxon>Alphacedratvirus aljazairmassiliense</taxon>
    </lineage>
</organism>
<dbReference type="GeneID" id="30523206"/>
<protein>
    <submittedName>
        <fullName evidence="1">Uncharacterized protein</fullName>
    </submittedName>
</protein>
<dbReference type="EMBL" id="LT671577">
    <property type="protein sequence ID" value="SHO33317.1"/>
    <property type="molecule type" value="Genomic_DNA"/>
</dbReference>
<dbReference type="RefSeq" id="YP_009329189.1">
    <property type="nucleotide sequence ID" value="NC_032108.1"/>
</dbReference>
<dbReference type="Proteomes" id="UP000201465">
    <property type="component" value="Segment"/>
</dbReference>
<dbReference type="KEGG" id="vg:30523206"/>
<keyword evidence="2" id="KW-1185">Reference proteome</keyword>
<evidence type="ECO:0000313" key="2">
    <source>
        <dbReference type="Proteomes" id="UP000201465"/>
    </source>
</evidence>
<name>A0A1M7XUI7_9VIRU</name>
<sequence length="370" mass="42602">MQAGWIERAEKDFGIPEAYFNLWPFREMSEEERYREIASLCRLGTYSSVRLVNGETVEGVYESYAGLLEALKRNDLIMVDYFWSRLKPQQKEHLKENPPGADGNFTAVDHLYSLLGYAKEEYKGPYELGEEIVDKGLAIPDDLSTEVLFYIAERGYFPALRELERQYGHTEEILMTAIKSGNVRFLDSIISSYFPLASGVSVKGIPILAFDAERTTFPLYNVSFGYTENSRKLIKEKSYLLLANAVSSCNVQIVDFFRSLCGVDVLPERSVLYLTKLHRRPLDAFCILQRTHIDRVDFRYDHLWEHGDVNLILYVLFKKDIVELPEKIISSNLGNIPLLVTMLELYPEYQPAKLEDLDMYPLSKLLIQPA</sequence>
<dbReference type="OrthoDB" id="40442at10239"/>
<evidence type="ECO:0000313" key="1">
    <source>
        <dbReference type="EMBL" id="SHO33317.1"/>
    </source>
</evidence>
<gene>
    <name evidence="1" type="ORF">BQ3484_249</name>
</gene>
<proteinExistence type="predicted"/>